<dbReference type="PROSITE" id="PS00723">
    <property type="entry name" value="POLYPRENYL_SYNTHASE_1"/>
    <property type="match status" value="1"/>
</dbReference>
<comment type="similarity">
    <text evidence="2 6">Belongs to the FPP/GGPP synthase family.</text>
</comment>
<dbReference type="Gene3D" id="1.10.600.10">
    <property type="entry name" value="Farnesyl Diphosphate Synthase"/>
    <property type="match status" value="1"/>
</dbReference>
<dbReference type="Proteomes" id="UP001156389">
    <property type="component" value="Unassembled WGS sequence"/>
</dbReference>
<evidence type="ECO:0000256" key="5">
    <source>
        <dbReference type="ARBA" id="ARBA00022842"/>
    </source>
</evidence>
<proteinExistence type="inferred from homology"/>
<gene>
    <name evidence="7" type="ORF">LHJ74_25825</name>
</gene>
<dbReference type="PANTHER" id="PTHR12001:SF85">
    <property type="entry name" value="SHORT CHAIN ISOPRENYL DIPHOSPHATE SYNTHASE"/>
    <property type="match status" value="1"/>
</dbReference>
<evidence type="ECO:0000313" key="7">
    <source>
        <dbReference type="EMBL" id="MCT2593282.1"/>
    </source>
</evidence>
<evidence type="ECO:0000313" key="8">
    <source>
        <dbReference type="Proteomes" id="UP001156389"/>
    </source>
</evidence>
<dbReference type="SFLD" id="SFLDS00005">
    <property type="entry name" value="Isoprenoid_Synthase_Type_I"/>
    <property type="match status" value="1"/>
</dbReference>
<protein>
    <submittedName>
        <fullName evidence="7">Polyprenyl synthetase family protein</fullName>
    </submittedName>
</protein>
<dbReference type="SUPFAM" id="SSF48576">
    <property type="entry name" value="Terpenoid synthases"/>
    <property type="match status" value="1"/>
</dbReference>
<evidence type="ECO:0000256" key="4">
    <source>
        <dbReference type="ARBA" id="ARBA00022723"/>
    </source>
</evidence>
<dbReference type="InterPro" id="IPR008949">
    <property type="entry name" value="Isoprenoid_synthase_dom_sf"/>
</dbReference>
<comment type="caution">
    <text evidence="7">The sequence shown here is derived from an EMBL/GenBank/DDBJ whole genome shotgun (WGS) entry which is preliminary data.</text>
</comment>
<reference evidence="7 8" key="1">
    <citation type="submission" date="2021-10" db="EMBL/GenBank/DDBJ databases">
        <title>Streptomyces gossypii sp. nov., isolated from soil collected from cotton field.</title>
        <authorList>
            <person name="Ge X."/>
            <person name="Chen X."/>
            <person name="Liu W."/>
        </authorList>
    </citation>
    <scope>NUCLEOTIDE SEQUENCE [LARGE SCALE GENOMIC DNA]</scope>
    <source>
        <strain evidence="7 8">N2-109</strain>
    </source>
</reference>
<dbReference type="InterPro" id="IPR000092">
    <property type="entry name" value="Polyprenyl_synt"/>
</dbReference>
<dbReference type="Pfam" id="PF00348">
    <property type="entry name" value="polyprenyl_synt"/>
    <property type="match status" value="1"/>
</dbReference>
<dbReference type="CDD" id="cd00685">
    <property type="entry name" value="Trans_IPPS_HT"/>
    <property type="match status" value="1"/>
</dbReference>
<dbReference type="PROSITE" id="PS00444">
    <property type="entry name" value="POLYPRENYL_SYNTHASE_2"/>
    <property type="match status" value="1"/>
</dbReference>
<organism evidence="7 8">
    <name type="scientific">Streptomyces gossypii</name>
    <dbReference type="NCBI Taxonomy" id="2883101"/>
    <lineage>
        <taxon>Bacteria</taxon>
        <taxon>Bacillati</taxon>
        <taxon>Actinomycetota</taxon>
        <taxon>Actinomycetes</taxon>
        <taxon>Kitasatosporales</taxon>
        <taxon>Streptomycetaceae</taxon>
        <taxon>Streptomyces</taxon>
    </lineage>
</organism>
<keyword evidence="5" id="KW-0460">Magnesium</keyword>
<sequence>MSVLAEELAEGRVGLRAQIDGRLDSFLRGRLDAESNPEARQALQLLHTFALRGGKRVRPLFCYWGWRGAGGEAGDPEVLGAAAALELFHTAALIHDDIIDESDLRRGRATMHMSMGQLHASEWRGEQRRFGLCSALLAGNACLVWSEDLFQESPLVVRSARARALFGRLRSSAVYGEFLDLVGEARDSTMDEALKIVRHKTASYTVRYPLQIGGALAGADEELLAAYDRFGLLIGEAFQLRDDLVGFLGTAGVSGKAAADDARKGKPTALIAAARELADNGQRDCLDHLYGAPWIGDAEVARLRETVEKTGAPAVIERMIHERHDGALSQLREASLHPTARAELELLATASLNRDS</sequence>
<dbReference type="PANTHER" id="PTHR12001">
    <property type="entry name" value="GERANYLGERANYL PYROPHOSPHATE SYNTHASE"/>
    <property type="match status" value="1"/>
</dbReference>
<name>A0ABT2JZE9_9ACTN</name>
<keyword evidence="4" id="KW-0479">Metal-binding</keyword>
<evidence type="ECO:0000256" key="2">
    <source>
        <dbReference type="ARBA" id="ARBA00006706"/>
    </source>
</evidence>
<comment type="cofactor">
    <cofactor evidence="1">
        <name>Mg(2+)</name>
        <dbReference type="ChEBI" id="CHEBI:18420"/>
    </cofactor>
</comment>
<dbReference type="EMBL" id="JAJAGO010000013">
    <property type="protein sequence ID" value="MCT2593282.1"/>
    <property type="molecule type" value="Genomic_DNA"/>
</dbReference>
<accession>A0ABT2JZE9</accession>
<dbReference type="InterPro" id="IPR033749">
    <property type="entry name" value="Polyprenyl_synt_CS"/>
</dbReference>
<evidence type="ECO:0000256" key="6">
    <source>
        <dbReference type="RuleBase" id="RU004466"/>
    </source>
</evidence>
<keyword evidence="3 6" id="KW-0808">Transferase</keyword>
<dbReference type="RefSeq" id="WP_260220641.1">
    <property type="nucleotide sequence ID" value="NZ_JAJAGO010000013.1"/>
</dbReference>
<evidence type="ECO:0000256" key="1">
    <source>
        <dbReference type="ARBA" id="ARBA00001946"/>
    </source>
</evidence>
<keyword evidence="8" id="KW-1185">Reference proteome</keyword>
<evidence type="ECO:0000256" key="3">
    <source>
        <dbReference type="ARBA" id="ARBA00022679"/>
    </source>
</evidence>